<sequence length="521" mass="57118">MVTSKPLSTDAVKSELDRVLGSLSGRSLYRGNVFRITGLPGDASPRQVRRGREERLNPYFEPPAGADAAPLPPSADPDELHHAFEGLRDPLLRLTHELLWLRPDADAGDPHNVAVRTHCAAMEAEEAGDHFETMWTDALRAWAAVLDAEATWTWAKARVRAIDDPRLTLAAVRALRERLPEHLLGVSLALAASAAADRRTAAAERHMRVLNESPFGKDLVRKAARNAVHGPETRIKTACETAKEASDSQGLKAARTLLLETAEPIRVVEALMGFDDPLNRACREEVAKTANRCAVGYFNQRRKGTGIARVLQVARKVAVAKATIELIDENLAVVESEPLIREVQPLLDRGRIDAAAARLRAWHRLTTDPDREAALKKILDDPRRLASKPYNSNPGCIFFIGAHQYGNRDERSEPGSSVQTHIATLYLTFLWIPLVPLSAHLVGHDPATWERVFGGRVPLSEAARIYRVVALVGLPALLTAMIAGALPGVYVGAVAASIATVCLVLRREYLRSWAKKREEAA</sequence>
<keyword evidence="2" id="KW-0472">Membrane</keyword>
<feature type="region of interest" description="Disordered" evidence="1">
    <location>
        <begin position="57"/>
        <end position="80"/>
    </location>
</feature>
<gene>
    <name evidence="3" type="ORF">GFD30_08135</name>
</gene>
<organism evidence="3 4">
    <name type="scientific">Glycomyces albidus</name>
    <dbReference type="NCBI Taxonomy" id="2656774"/>
    <lineage>
        <taxon>Bacteria</taxon>
        <taxon>Bacillati</taxon>
        <taxon>Actinomycetota</taxon>
        <taxon>Actinomycetes</taxon>
        <taxon>Glycomycetales</taxon>
        <taxon>Glycomycetaceae</taxon>
        <taxon>Glycomyces</taxon>
    </lineage>
</organism>
<dbReference type="EMBL" id="WIAO01000007">
    <property type="protein sequence ID" value="MQM25539.1"/>
    <property type="molecule type" value="Genomic_DNA"/>
</dbReference>
<dbReference type="RefSeq" id="WP_153024697.1">
    <property type="nucleotide sequence ID" value="NZ_WIAO01000007.1"/>
</dbReference>
<accession>A0A6L5G7B0</accession>
<dbReference type="AlphaFoldDB" id="A0A6L5G7B0"/>
<reference evidence="3 4" key="1">
    <citation type="submission" date="2019-10" db="EMBL/GenBank/DDBJ databases">
        <title>Glycomyces albidus sp. nov., a novel actinomycete isolated from rhizosphere soil of wheat (Triticum aestivum L.).</title>
        <authorList>
            <person name="Qian L."/>
        </authorList>
    </citation>
    <scope>NUCLEOTIDE SEQUENCE [LARGE SCALE GENOMIC DNA]</scope>
    <source>
        <strain evidence="3 4">NEAU-7082</strain>
    </source>
</reference>
<keyword evidence="2" id="KW-0812">Transmembrane</keyword>
<evidence type="ECO:0000313" key="4">
    <source>
        <dbReference type="Proteomes" id="UP000477750"/>
    </source>
</evidence>
<protein>
    <submittedName>
        <fullName evidence="3">Uncharacterized protein</fullName>
    </submittedName>
</protein>
<proteinExistence type="predicted"/>
<feature type="transmembrane region" description="Helical" evidence="2">
    <location>
        <begin position="489"/>
        <end position="506"/>
    </location>
</feature>
<evidence type="ECO:0000256" key="1">
    <source>
        <dbReference type="SAM" id="MobiDB-lite"/>
    </source>
</evidence>
<keyword evidence="2" id="KW-1133">Transmembrane helix</keyword>
<evidence type="ECO:0000313" key="3">
    <source>
        <dbReference type="EMBL" id="MQM25539.1"/>
    </source>
</evidence>
<dbReference type="Proteomes" id="UP000477750">
    <property type="component" value="Unassembled WGS sequence"/>
</dbReference>
<comment type="caution">
    <text evidence="3">The sequence shown here is derived from an EMBL/GenBank/DDBJ whole genome shotgun (WGS) entry which is preliminary data.</text>
</comment>
<name>A0A6L5G7B0_9ACTN</name>
<evidence type="ECO:0000256" key="2">
    <source>
        <dbReference type="SAM" id="Phobius"/>
    </source>
</evidence>
<keyword evidence="4" id="KW-1185">Reference proteome</keyword>